<accession>A0A822XJU8</accession>
<dbReference type="EMBL" id="DUZY01000001">
    <property type="protein sequence ID" value="DAD20567.1"/>
    <property type="molecule type" value="Genomic_DNA"/>
</dbReference>
<organism evidence="1 2">
    <name type="scientific">Nelumbo nucifera</name>
    <name type="common">Sacred lotus</name>
    <dbReference type="NCBI Taxonomy" id="4432"/>
    <lineage>
        <taxon>Eukaryota</taxon>
        <taxon>Viridiplantae</taxon>
        <taxon>Streptophyta</taxon>
        <taxon>Embryophyta</taxon>
        <taxon>Tracheophyta</taxon>
        <taxon>Spermatophyta</taxon>
        <taxon>Magnoliopsida</taxon>
        <taxon>Proteales</taxon>
        <taxon>Nelumbonaceae</taxon>
        <taxon>Nelumbo</taxon>
    </lineage>
</organism>
<reference evidence="1 2" key="1">
    <citation type="journal article" date="2020" name="Mol. Biol. Evol.">
        <title>Distinct Expression and Methylation Patterns for Genes with Different Fates following a Single Whole-Genome Duplication in Flowering Plants.</title>
        <authorList>
            <person name="Shi T."/>
            <person name="Rahmani R.S."/>
            <person name="Gugger P.F."/>
            <person name="Wang M."/>
            <person name="Li H."/>
            <person name="Zhang Y."/>
            <person name="Li Z."/>
            <person name="Wang Q."/>
            <person name="Van de Peer Y."/>
            <person name="Marchal K."/>
            <person name="Chen J."/>
        </authorList>
    </citation>
    <scope>NUCLEOTIDE SEQUENCE [LARGE SCALE GENOMIC DNA]</scope>
    <source>
        <tissue evidence="1">Leaf</tissue>
    </source>
</reference>
<evidence type="ECO:0000313" key="1">
    <source>
        <dbReference type="EMBL" id="DAD20567.1"/>
    </source>
</evidence>
<proteinExistence type="predicted"/>
<dbReference type="AlphaFoldDB" id="A0A822XJU8"/>
<comment type="caution">
    <text evidence="1">The sequence shown here is derived from an EMBL/GenBank/DDBJ whole genome shotgun (WGS) entry which is preliminary data.</text>
</comment>
<gene>
    <name evidence="1" type="ORF">HUJ06_022030</name>
</gene>
<protein>
    <submittedName>
        <fullName evidence="1">Uncharacterized protein</fullName>
    </submittedName>
</protein>
<sequence length="81" mass="9092">MDCFLNFADTDMKGRADLPPLQLAAAVTKWSERKNEGRREEGEERRIVDCFVVAALFRSALLFLVISLSSHHSVRSRGGRG</sequence>
<evidence type="ECO:0000313" key="2">
    <source>
        <dbReference type="Proteomes" id="UP000607653"/>
    </source>
</evidence>
<dbReference type="Proteomes" id="UP000607653">
    <property type="component" value="Unassembled WGS sequence"/>
</dbReference>
<name>A0A822XJU8_NELNU</name>
<keyword evidence="2" id="KW-1185">Reference proteome</keyword>